<evidence type="ECO:0000313" key="5">
    <source>
        <dbReference type="Proteomes" id="UP000194841"/>
    </source>
</evidence>
<evidence type="ECO:0000256" key="2">
    <source>
        <dbReference type="ARBA" id="ARBA00022729"/>
    </source>
</evidence>
<comment type="caution">
    <text evidence="4">The sequence shown here is derived from an EMBL/GenBank/DDBJ whole genome shotgun (WGS) entry which is preliminary data.</text>
</comment>
<gene>
    <name evidence="4" type="ORF">B1199_04885</name>
</gene>
<organism evidence="4 5">
    <name type="scientific">Pseudoalteromonas ulvae</name>
    <dbReference type="NCBI Taxonomy" id="107327"/>
    <lineage>
        <taxon>Bacteria</taxon>
        <taxon>Pseudomonadati</taxon>
        <taxon>Pseudomonadota</taxon>
        <taxon>Gammaproteobacteria</taxon>
        <taxon>Alteromonadales</taxon>
        <taxon>Pseudoalteromonadaceae</taxon>
        <taxon>Pseudoalteromonas</taxon>
    </lineage>
</organism>
<dbReference type="Pfam" id="PF00497">
    <property type="entry name" value="SBP_bac_3"/>
    <property type="match status" value="1"/>
</dbReference>
<keyword evidence="5" id="KW-1185">Reference proteome</keyword>
<reference evidence="4 5" key="1">
    <citation type="submission" date="2017-02" db="EMBL/GenBank/DDBJ databases">
        <title>Pseudoalteromonas ulvae TC14 Genome.</title>
        <authorList>
            <person name="Molmeret M."/>
        </authorList>
    </citation>
    <scope>NUCLEOTIDE SEQUENCE [LARGE SCALE GENOMIC DNA]</scope>
    <source>
        <strain evidence="4">TC14</strain>
    </source>
</reference>
<comment type="similarity">
    <text evidence="1">Belongs to the bacterial solute-binding protein 3 family.</text>
</comment>
<accession>A0A244CVH5</accession>
<dbReference type="OrthoDB" id="245568at2"/>
<dbReference type="Gene3D" id="3.40.190.10">
    <property type="entry name" value="Periplasmic binding protein-like II"/>
    <property type="match status" value="2"/>
</dbReference>
<dbReference type="AlphaFoldDB" id="A0A244CVH5"/>
<sequence length="254" mass="29193">MKQIKNAHCLLIFIWVLVLSLPLNSHANRLILATDDGPPHMIKENNGGIDIDIVKQVLAEVGHNTDIIYVPLTRAKLMVSEKKADVFVPTFLQPNSTNIYYSDPVLNYKPTVFSLKNKNIIYKEISDLENLSIVTFQGASGYFGEEFAQLSKKANYQELHDMSKLPELLLKERYDVVVLDFYIFYYFFWKQQGNNKTQYAYKEISSFPLIPEVSAYAGFNDKALRDKFNLQLSIFKQAKRDQQIIENYIGKGGT</sequence>
<feature type="domain" description="Solute-binding protein family 3/N-terminal" evidence="3">
    <location>
        <begin position="31"/>
        <end position="250"/>
    </location>
</feature>
<dbReference type="Proteomes" id="UP000194841">
    <property type="component" value="Unassembled WGS sequence"/>
</dbReference>
<name>A0A244CVH5_PSEDV</name>
<evidence type="ECO:0000259" key="3">
    <source>
        <dbReference type="Pfam" id="PF00497"/>
    </source>
</evidence>
<protein>
    <recommendedName>
        <fullName evidence="3">Solute-binding protein family 3/N-terminal domain-containing protein</fullName>
    </recommendedName>
</protein>
<dbReference type="PANTHER" id="PTHR35936">
    <property type="entry name" value="MEMBRANE-BOUND LYTIC MUREIN TRANSGLYCOSYLASE F"/>
    <property type="match status" value="1"/>
</dbReference>
<evidence type="ECO:0000256" key="1">
    <source>
        <dbReference type="ARBA" id="ARBA00010333"/>
    </source>
</evidence>
<proteinExistence type="inferred from homology"/>
<keyword evidence="2" id="KW-0732">Signal</keyword>
<dbReference type="RefSeq" id="WP_086742971.1">
    <property type="nucleotide sequence ID" value="NZ_MWPV01000001.1"/>
</dbReference>
<dbReference type="PANTHER" id="PTHR35936:SF25">
    <property type="entry name" value="ABC TRANSPORTER SUBSTRATE-BINDING PROTEIN"/>
    <property type="match status" value="1"/>
</dbReference>
<dbReference type="SUPFAM" id="SSF53850">
    <property type="entry name" value="Periplasmic binding protein-like II"/>
    <property type="match status" value="1"/>
</dbReference>
<dbReference type="EMBL" id="MWPV01000001">
    <property type="protein sequence ID" value="OUL59581.1"/>
    <property type="molecule type" value="Genomic_DNA"/>
</dbReference>
<evidence type="ECO:0000313" key="4">
    <source>
        <dbReference type="EMBL" id="OUL59581.1"/>
    </source>
</evidence>
<dbReference type="InterPro" id="IPR001638">
    <property type="entry name" value="Solute-binding_3/MltF_N"/>
</dbReference>